<keyword evidence="2" id="KW-0547">Nucleotide-binding</keyword>
<evidence type="ECO:0000256" key="2">
    <source>
        <dbReference type="ARBA" id="ARBA00022741"/>
    </source>
</evidence>
<proteinExistence type="inferred from homology"/>
<sequence length="89" mass="9180">MIWALRCAGHPVSGGAISISSDVEIGSGLSSSAALECAVLGAITSAAGVEIDRIEQARLAQRAENEYVGAPTGLLDQLAALFGRRRPRC</sequence>
<dbReference type="InterPro" id="IPR014721">
    <property type="entry name" value="Ribsml_uS5_D2-typ_fold_subgr"/>
</dbReference>
<reference evidence="6 7" key="1">
    <citation type="submission" date="2014-01" db="EMBL/GenBank/DDBJ databases">
        <authorList>
            <person name="Dobos K."/>
            <person name="Lenaerts A."/>
            <person name="Ordway D."/>
            <person name="DeGroote M.A."/>
            <person name="Parker T."/>
            <person name="Sizemore C."/>
            <person name="Tallon L.J."/>
            <person name="Sadzewicz L.K."/>
            <person name="Sengamalay N."/>
            <person name="Fraser C.M."/>
            <person name="Hine E."/>
            <person name="Shefchek K.A."/>
            <person name="Das S.P."/>
            <person name="Tettelin H."/>
        </authorList>
    </citation>
    <scope>NUCLEOTIDE SEQUENCE [LARGE SCALE GENOMIC DNA]</scope>
    <source>
        <strain evidence="6 7">Harvey</strain>
    </source>
</reference>
<dbReference type="Gene3D" id="3.30.230.10">
    <property type="match status" value="1"/>
</dbReference>
<dbReference type="PANTHER" id="PTHR10457">
    <property type="entry name" value="MEVALONATE KINASE/GALACTOKINASE"/>
    <property type="match status" value="1"/>
</dbReference>
<comment type="similarity">
    <text evidence="1">Belongs to the GHMP kinase family. GalK subfamily.</text>
</comment>
<dbReference type="PANTHER" id="PTHR10457:SF7">
    <property type="entry name" value="GALACTOKINASE-RELATED"/>
    <property type="match status" value="1"/>
</dbReference>
<dbReference type="InterPro" id="IPR006204">
    <property type="entry name" value="GHMP_kinase_N_dom"/>
</dbReference>
<dbReference type="Proteomes" id="UP000020681">
    <property type="component" value="Unassembled WGS sequence"/>
</dbReference>
<dbReference type="EMBL" id="JAOL01000024">
    <property type="protein sequence ID" value="EUA94024.1"/>
    <property type="molecule type" value="Genomic_DNA"/>
</dbReference>
<dbReference type="GO" id="GO:0016301">
    <property type="term" value="F:kinase activity"/>
    <property type="evidence" value="ECO:0007669"/>
    <property type="project" value="UniProtKB-KW"/>
</dbReference>
<keyword evidence="4" id="KW-0067">ATP-binding</keyword>
<dbReference type="PRINTS" id="PR00959">
    <property type="entry name" value="MEVGALKINASE"/>
</dbReference>
<protein>
    <submittedName>
        <fullName evidence="6">GHMP kinase N terminal domain protein</fullName>
    </submittedName>
</protein>
<feature type="domain" description="GHMP kinase N-terminal" evidence="5">
    <location>
        <begin position="5"/>
        <end position="84"/>
    </location>
</feature>
<dbReference type="SUPFAM" id="SSF54211">
    <property type="entry name" value="Ribosomal protein S5 domain 2-like"/>
    <property type="match status" value="1"/>
</dbReference>
<dbReference type="Pfam" id="PF00288">
    <property type="entry name" value="GHMP_kinases_N"/>
    <property type="match status" value="1"/>
</dbReference>
<accession>A0ABP3ASU7</accession>
<name>A0ABP3ASU7_MYCUL</name>
<dbReference type="InterPro" id="IPR020568">
    <property type="entry name" value="Ribosomal_Su5_D2-typ_SF"/>
</dbReference>
<evidence type="ECO:0000256" key="1">
    <source>
        <dbReference type="ARBA" id="ARBA00006566"/>
    </source>
</evidence>
<organism evidence="6 7">
    <name type="scientific">Mycobacterium ulcerans str. Harvey</name>
    <dbReference type="NCBI Taxonomy" id="1299332"/>
    <lineage>
        <taxon>Bacteria</taxon>
        <taxon>Bacillati</taxon>
        <taxon>Actinomycetota</taxon>
        <taxon>Actinomycetes</taxon>
        <taxon>Mycobacteriales</taxon>
        <taxon>Mycobacteriaceae</taxon>
        <taxon>Mycobacterium</taxon>
        <taxon>Mycobacterium ulcerans group</taxon>
    </lineage>
</organism>
<keyword evidence="3 6" id="KW-0418">Kinase</keyword>
<keyword evidence="7" id="KW-1185">Reference proteome</keyword>
<evidence type="ECO:0000259" key="5">
    <source>
        <dbReference type="Pfam" id="PF00288"/>
    </source>
</evidence>
<comment type="caution">
    <text evidence="6">The sequence shown here is derived from an EMBL/GenBank/DDBJ whole genome shotgun (WGS) entry which is preliminary data.</text>
</comment>
<evidence type="ECO:0000313" key="6">
    <source>
        <dbReference type="EMBL" id="EUA94024.1"/>
    </source>
</evidence>
<evidence type="ECO:0000313" key="7">
    <source>
        <dbReference type="Proteomes" id="UP000020681"/>
    </source>
</evidence>
<gene>
    <name evidence="6" type="ORF">I551_8701</name>
</gene>
<evidence type="ECO:0000256" key="4">
    <source>
        <dbReference type="ARBA" id="ARBA00022840"/>
    </source>
</evidence>
<evidence type="ECO:0000256" key="3">
    <source>
        <dbReference type="ARBA" id="ARBA00022777"/>
    </source>
</evidence>
<keyword evidence="3 6" id="KW-0808">Transferase</keyword>